<keyword evidence="3" id="KW-1185">Reference proteome</keyword>
<dbReference type="EnsemblMetazoa" id="CPIJ004762-RA">
    <property type="protein sequence ID" value="CPIJ004762-PA"/>
    <property type="gene ID" value="CPIJ004762"/>
</dbReference>
<dbReference type="HOGENOM" id="CLU_1316575_0_0_1"/>
<evidence type="ECO:0000313" key="1">
    <source>
        <dbReference type="EMBL" id="EDS44744.1"/>
    </source>
</evidence>
<organism>
    <name type="scientific">Culex quinquefasciatus</name>
    <name type="common">Southern house mosquito</name>
    <name type="synonym">Culex pungens</name>
    <dbReference type="NCBI Taxonomy" id="7176"/>
    <lineage>
        <taxon>Eukaryota</taxon>
        <taxon>Metazoa</taxon>
        <taxon>Ecdysozoa</taxon>
        <taxon>Arthropoda</taxon>
        <taxon>Hexapoda</taxon>
        <taxon>Insecta</taxon>
        <taxon>Pterygota</taxon>
        <taxon>Neoptera</taxon>
        <taxon>Endopterygota</taxon>
        <taxon>Diptera</taxon>
        <taxon>Nematocera</taxon>
        <taxon>Culicoidea</taxon>
        <taxon>Culicidae</taxon>
        <taxon>Culicinae</taxon>
        <taxon>Culicini</taxon>
        <taxon>Culex</taxon>
        <taxon>Culex</taxon>
    </lineage>
</organism>
<dbReference type="OrthoDB" id="5578278at2759"/>
<accession>B0WDP5</accession>
<gene>
    <name evidence="2" type="primary">6036841</name>
    <name evidence="1" type="ORF">CpipJ_CPIJ004762</name>
</gene>
<dbReference type="Proteomes" id="UP000002320">
    <property type="component" value="Unassembled WGS sequence"/>
</dbReference>
<name>B0WDP5_CULQU</name>
<evidence type="ECO:0000313" key="2">
    <source>
        <dbReference type="EnsemblMetazoa" id="CPIJ004762-PA"/>
    </source>
</evidence>
<dbReference type="KEGG" id="cqu:CpipJ_CPIJ004762"/>
<dbReference type="VEuPathDB" id="VectorBase:CPIJ004762"/>
<dbReference type="InParanoid" id="B0WDP5"/>
<dbReference type="EMBL" id="DS231899">
    <property type="protein sequence ID" value="EDS44744.1"/>
    <property type="molecule type" value="Genomic_DNA"/>
</dbReference>
<protein>
    <submittedName>
        <fullName evidence="1 2">Uncharacterized protein</fullName>
    </submittedName>
</protein>
<dbReference type="VEuPathDB" id="VectorBase:CQUJHB001357"/>
<proteinExistence type="predicted"/>
<evidence type="ECO:0000313" key="3">
    <source>
        <dbReference type="Proteomes" id="UP000002320"/>
    </source>
</evidence>
<reference evidence="2" key="2">
    <citation type="submission" date="2020-05" db="UniProtKB">
        <authorList>
            <consortium name="EnsemblMetazoa"/>
        </authorList>
    </citation>
    <scope>IDENTIFICATION</scope>
    <source>
        <strain evidence="2">JHB</strain>
    </source>
</reference>
<dbReference type="STRING" id="7176.B0WDP5"/>
<dbReference type="AlphaFoldDB" id="B0WDP5"/>
<sequence>MLNEFGEYLEGIDQQLRALLELPQNVDCFNALLLRGNHPCVEGYDRKFAGLEVRTVQNGQLWFEYAPLEPMNYLGLVENVLCEYEPSLMNVYRERNISSRVLTMMETAFAANFNLLKRTYGVMDSCPENVHPKYYMKSFVALGGVAKRTNLAGRQRSYEPNQARKRDENRARSTYSKFSRFFVDTRVGELDVKVINYEEQDEDIRNEDL</sequence>
<reference evidence="1" key="1">
    <citation type="submission" date="2007-03" db="EMBL/GenBank/DDBJ databases">
        <title>Annotation of Culex pipiens quinquefasciatus.</title>
        <authorList>
            <consortium name="The Broad Institute Genome Sequencing Platform"/>
            <person name="Atkinson P.W."/>
            <person name="Hemingway J."/>
            <person name="Christensen B.M."/>
            <person name="Higgs S."/>
            <person name="Kodira C."/>
            <person name="Hannick L."/>
            <person name="Megy K."/>
            <person name="O'Leary S."/>
            <person name="Pearson M."/>
            <person name="Haas B.J."/>
            <person name="Mauceli E."/>
            <person name="Wortman J.R."/>
            <person name="Lee N.H."/>
            <person name="Guigo R."/>
            <person name="Stanke M."/>
            <person name="Alvarado L."/>
            <person name="Amedeo P."/>
            <person name="Antoine C.H."/>
            <person name="Arensburger P."/>
            <person name="Bidwell S.L."/>
            <person name="Crawford M."/>
            <person name="Camaro F."/>
            <person name="Devon K."/>
            <person name="Engels R."/>
            <person name="Hammond M."/>
            <person name="Howarth C."/>
            <person name="Koehrsen M."/>
            <person name="Lawson D."/>
            <person name="Montgomery P."/>
            <person name="Nene V."/>
            <person name="Nusbaum C."/>
            <person name="Puiu D."/>
            <person name="Romero-Severson J."/>
            <person name="Severson D.W."/>
            <person name="Shumway M."/>
            <person name="Sisk P."/>
            <person name="Stolte C."/>
            <person name="Zeng Q."/>
            <person name="Eisenstadt E."/>
            <person name="Fraser-Liggett C."/>
            <person name="Strausberg R."/>
            <person name="Galagan J."/>
            <person name="Birren B."/>
            <person name="Collins F.H."/>
        </authorList>
    </citation>
    <scope>NUCLEOTIDE SEQUENCE [LARGE SCALE GENOMIC DNA]</scope>
    <source>
        <strain evidence="1">JHB</strain>
    </source>
</reference>